<feature type="signal peptide" evidence="2">
    <location>
        <begin position="1"/>
        <end position="34"/>
    </location>
</feature>
<comment type="similarity">
    <text evidence="2">Belongs to the LptD family.</text>
</comment>
<name>A0A1S8CSM9_9GAMM</name>
<reference evidence="5 6" key="1">
    <citation type="submission" date="2016-10" db="EMBL/GenBank/DDBJ databases">
        <title>Draft Genome sequence of Alkanindiges sp. strain H1.</title>
        <authorList>
            <person name="Subhash Y."/>
            <person name="Lee S."/>
        </authorList>
    </citation>
    <scope>NUCLEOTIDE SEQUENCE [LARGE SCALE GENOMIC DNA]</scope>
    <source>
        <strain evidence="5 6">H1</strain>
    </source>
</reference>
<dbReference type="Pfam" id="PF04453">
    <property type="entry name" value="LptD"/>
    <property type="match status" value="1"/>
</dbReference>
<evidence type="ECO:0000259" key="4">
    <source>
        <dbReference type="Pfam" id="PF04453"/>
    </source>
</evidence>
<dbReference type="HAMAP" id="MF_01411">
    <property type="entry name" value="LPS_assembly_LptD"/>
    <property type="match status" value="1"/>
</dbReference>
<evidence type="ECO:0000313" key="6">
    <source>
        <dbReference type="Proteomes" id="UP000192132"/>
    </source>
</evidence>
<comment type="subcellular location">
    <subcellularLocation>
        <location evidence="2">Cell outer membrane</location>
    </subcellularLocation>
</comment>
<comment type="caution">
    <text evidence="2">Lacks conserved residue(s) required for the propagation of feature annotation.</text>
</comment>
<dbReference type="GO" id="GO:0009279">
    <property type="term" value="C:cell outer membrane"/>
    <property type="evidence" value="ECO:0007669"/>
    <property type="project" value="UniProtKB-SubCell"/>
</dbReference>
<keyword evidence="6" id="KW-1185">Reference proteome</keyword>
<organism evidence="5 6">
    <name type="scientific">Alkanindiges hydrocarboniclasticus</name>
    <dbReference type="NCBI Taxonomy" id="1907941"/>
    <lineage>
        <taxon>Bacteria</taxon>
        <taxon>Pseudomonadati</taxon>
        <taxon>Pseudomonadota</taxon>
        <taxon>Gammaproteobacteria</taxon>
        <taxon>Moraxellales</taxon>
        <taxon>Moraxellaceae</taxon>
        <taxon>Alkanindiges</taxon>
    </lineage>
</organism>
<dbReference type="STRING" id="1907941.BKE30_10865"/>
<evidence type="ECO:0000256" key="3">
    <source>
        <dbReference type="SAM" id="MobiDB-lite"/>
    </source>
</evidence>
<accession>A0A1S8CSM9</accession>
<comment type="function">
    <text evidence="2">Together with LptE, is involved in the assembly of lipopolysaccharide (LPS) at the surface of the outer membrane.</text>
</comment>
<evidence type="ECO:0000256" key="2">
    <source>
        <dbReference type="HAMAP-Rule" id="MF_01411"/>
    </source>
</evidence>
<dbReference type="GO" id="GO:0043165">
    <property type="term" value="P:Gram-negative-bacterium-type cell outer membrane assembly"/>
    <property type="evidence" value="ECO:0007669"/>
    <property type="project" value="UniProtKB-UniRule"/>
</dbReference>
<dbReference type="InterPro" id="IPR050218">
    <property type="entry name" value="LptD"/>
</dbReference>
<proteinExistence type="inferred from homology"/>
<dbReference type="RefSeq" id="WP_076878647.1">
    <property type="nucleotide sequence ID" value="NZ_MLCN01000028.1"/>
</dbReference>
<keyword evidence="2" id="KW-0472">Membrane</keyword>
<dbReference type="AlphaFoldDB" id="A0A1S8CSM9"/>
<dbReference type="GO" id="GO:0015920">
    <property type="term" value="P:lipopolysaccharide transport"/>
    <property type="evidence" value="ECO:0007669"/>
    <property type="project" value="InterPro"/>
</dbReference>
<protein>
    <recommendedName>
        <fullName evidence="2">LPS-assembly protein LptD</fullName>
    </recommendedName>
</protein>
<keyword evidence="2" id="KW-0732">Signal</keyword>
<dbReference type="OrthoDB" id="9760225at2"/>
<evidence type="ECO:0000313" key="5">
    <source>
        <dbReference type="EMBL" id="ONG38971.1"/>
    </source>
</evidence>
<dbReference type="InterPro" id="IPR007543">
    <property type="entry name" value="LptD_C"/>
</dbReference>
<evidence type="ECO:0000256" key="1">
    <source>
        <dbReference type="ARBA" id="ARBA00023237"/>
    </source>
</evidence>
<feature type="domain" description="LptD C-terminal" evidence="4">
    <location>
        <begin position="349"/>
        <end position="727"/>
    </location>
</feature>
<dbReference type="InterPro" id="IPR020889">
    <property type="entry name" value="LipoPS_assembly_LptD"/>
</dbReference>
<dbReference type="PANTHER" id="PTHR30189">
    <property type="entry name" value="LPS-ASSEMBLY PROTEIN"/>
    <property type="match status" value="1"/>
</dbReference>
<keyword evidence="1 2" id="KW-0998">Cell outer membrane</keyword>
<sequence precursor="true">MPNCFFSHQFQLNPLAAALLVCSLSPAYSQMTHAEENTAEKTSAPQNHANPTADEKAQAFFSQYYLNREQMASLPIDQQRPIPATCHGTWVTPIDINTKAADPEQATTVITADYGYYDPTSGSELSGNVMIDQPGRSVRADKINLDATQTVATAQGNVQLMDAGLLSNSDRATYNLNNATGKISDSLFISETQRAHGHASLIDRQGNGITRFENAIYSTCEPSTKPVWQLRAKQIELNENTGRGVTRNTTLYVKDVPVLKVPYFNFPIDDRRTSGFLVPTTGYSNDGGLRLNVPYYFNLAPNYDLTLAPGYLSRRGLMLEGEFRYLTEDFGAGKIAGGYLPSDKLFNEDRKAGSYQHAWQIDPSWRTVIDLNYVSDKDYYTDLGTDPSSQNILNQERTWSIFYDNGIPGLTGLFRVQSFQTVDKSILDADRPYARLPQLLVNYRGGSPFGLQYEAQNDTAYFKKSIGDGSALESSGTRIFNRLAAGYNWRNQWGYAKPEVSVRSVNTFYDQDSIASQGLNPDDDTNQRSAVVPQFTFDSALVFEREGRFLQSITPRFFYAYAPYKQQSNYPNFDTTTASLNFDQLFSPYRFYGHDRLDDNNFTSLGVTYRAYDNIGLERLRVGLGQSYYFHDRKVRLNETDPIATEHNSGPALALGSQLSRNFSINGNALWLANGENSQNDVQLNYTGNDGSIYNTGYYYRRQVKSQNQQSYQQVTAGFVQPLHDQWRAMGYMQYDINNNLAREWLLGFNYDACCWRASLYGRYYYNDLDDPTAADVKPKRAIMMEITLKGLAGFSGNLGNLLQQKILGYQQVETLWNER</sequence>
<gene>
    <name evidence="2" type="primary">lptD</name>
    <name evidence="5" type="ORF">BKE30_10865</name>
</gene>
<feature type="region of interest" description="Disordered" evidence="3">
    <location>
        <begin position="33"/>
        <end position="53"/>
    </location>
</feature>
<dbReference type="PANTHER" id="PTHR30189:SF1">
    <property type="entry name" value="LPS-ASSEMBLY PROTEIN LPTD"/>
    <property type="match status" value="1"/>
</dbReference>
<dbReference type="GO" id="GO:1990351">
    <property type="term" value="C:transporter complex"/>
    <property type="evidence" value="ECO:0007669"/>
    <property type="project" value="TreeGrafter"/>
</dbReference>
<dbReference type="Proteomes" id="UP000192132">
    <property type="component" value="Unassembled WGS sequence"/>
</dbReference>
<feature type="compositionally biased region" description="Polar residues" evidence="3">
    <location>
        <begin position="40"/>
        <end position="50"/>
    </location>
</feature>
<comment type="subunit">
    <text evidence="2">Component of the lipopolysaccharide transport and assembly complex. Interacts with LptE and LptA.</text>
</comment>
<feature type="chain" id="PRO_5013412048" description="LPS-assembly protein LptD" evidence="2">
    <location>
        <begin position="35"/>
        <end position="820"/>
    </location>
</feature>
<comment type="caution">
    <text evidence="5">The sequence shown here is derived from an EMBL/GenBank/DDBJ whole genome shotgun (WGS) entry which is preliminary data.</text>
</comment>
<dbReference type="EMBL" id="MLCN01000028">
    <property type="protein sequence ID" value="ONG38971.1"/>
    <property type="molecule type" value="Genomic_DNA"/>
</dbReference>